<accession>A0AC35F806</accession>
<name>A0AC35F806_9BILA</name>
<evidence type="ECO:0000313" key="2">
    <source>
        <dbReference type="WBParaSite" id="PS1159_v2.g14908.t1"/>
    </source>
</evidence>
<proteinExistence type="predicted"/>
<evidence type="ECO:0000313" key="1">
    <source>
        <dbReference type="Proteomes" id="UP000887580"/>
    </source>
</evidence>
<organism evidence="1 2">
    <name type="scientific">Panagrolaimus sp. PS1159</name>
    <dbReference type="NCBI Taxonomy" id="55785"/>
    <lineage>
        <taxon>Eukaryota</taxon>
        <taxon>Metazoa</taxon>
        <taxon>Ecdysozoa</taxon>
        <taxon>Nematoda</taxon>
        <taxon>Chromadorea</taxon>
        <taxon>Rhabditida</taxon>
        <taxon>Tylenchina</taxon>
        <taxon>Panagrolaimomorpha</taxon>
        <taxon>Panagrolaimoidea</taxon>
        <taxon>Panagrolaimidae</taxon>
        <taxon>Panagrolaimus</taxon>
    </lineage>
</organism>
<reference evidence="2" key="1">
    <citation type="submission" date="2022-11" db="UniProtKB">
        <authorList>
            <consortium name="WormBaseParasite"/>
        </authorList>
    </citation>
    <scope>IDENTIFICATION</scope>
</reference>
<dbReference type="Proteomes" id="UP000887580">
    <property type="component" value="Unplaced"/>
</dbReference>
<dbReference type="WBParaSite" id="PS1159_v2.g14908.t1">
    <property type="protein sequence ID" value="PS1159_v2.g14908.t1"/>
    <property type="gene ID" value="PS1159_v2.g14908"/>
</dbReference>
<protein>
    <submittedName>
        <fullName evidence="2">Uncharacterized protein</fullName>
    </submittedName>
</protein>
<sequence>MKFYGPEAGNWNVSSITDMLSLLIHLDKQIGHALDQSILQNSIKLWSLLKMATNNSLFSFVFILFIICYK</sequence>